<feature type="transmembrane region" description="Helical" evidence="1">
    <location>
        <begin position="87"/>
        <end position="106"/>
    </location>
</feature>
<dbReference type="PROSITE" id="PS50887">
    <property type="entry name" value="GGDEF"/>
    <property type="match status" value="1"/>
</dbReference>
<sequence length="643" mass="71253">MNITVTSTIPKSTAFIDAAAEQAYRPIVKAYLGAAALYYAIMTFVHFWTINGSNLVTMATASITACGVSIFAWRALSRPLELVKRELLVGLVNLLVLANVMAAMHIEHAQENLLYFIMMVMGFAFVSVSMRQAFLSIVVVLGCLFLELVQHYPEQLVVYSFITVGAAFSTATLSYSLRRSIRAGAMARNEAEIKLEEAQNLGQKMRHLSLSDSLTGLPNRRAFFEAFNQYKKGTGSDNGSWLALLDLDGFKAVNDMYGHIMGDELLKAVAKRLQGYCGEEAHVSRTGGDEFSILLLRDGSSEDIELWLQKLLDVIGEIYEIDERLIPVSGSIGCNRIVDDTMETQTIRNADFALLHAKKHGKNRVVVFHDEHAKEAAERFQVEQALRAADFDTEINLVFQPQFDLGKNKIVRAETLARWESPVLGKIGPDQFIKIAEESGLIARITLTVVGKALRVLKSWEDPIPLSINLSSHDLISDQVIDQIVRLVSESGLNPSLIEFEVTETAMMVDLEKASTNLLQLSDIGHPVALDDFGTGYCNFNYLRSLPISKLKVDRSFMENVGDPMTEKILHSLAGIAKTLDVHCLLEGVENELELIIAKRVGPQSVQGYLFGEPMNATELYLHVEAQNIMENKGDRMSQVVGG</sequence>
<proteinExistence type="predicted"/>
<dbReference type="SUPFAM" id="SSF141868">
    <property type="entry name" value="EAL domain-like"/>
    <property type="match status" value="1"/>
</dbReference>
<dbReference type="PANTHER" id="PTHR44757:SF2">
    <property type="entry name" value="BIOFILM ARCHITECTURE MAINTENANCE PROTEIN MBAA"/>
    <property type="match status" value="1"/>
</dbReference>
<keyword evidence="1" id="KW-0472">Membrane</keyword>
<dbReference type="SUPFAM" id="SSF55073">
    <property type="entry name" value="Nucleotide cyclase"/>
    <property type="match status" value="1"/>
</dbReference>
<evidence type="ECO:0000313" key="5">
    <source>
        <dbReference type="Proteomes" id="UP001500713"/>
    </source>
</evidence>
<name>A0ABN1A8T5_9SPHN</name>
<feature type="transmembrane region" description="Helical" evidence="1">
    <location>
        <begin position="55"/>
        <end position="75"/>
    </location>
</feature>
<dbReference type="InterPro" id="IPR029787">
    <property type="entry name" value="Nucleotide_cyclase"/>
</dbReference>
<dbReference type="InterPro" id="IPR035919">
    <property type="entry name" value="EAL_sf"/>
</dbReference>
<dbReference type="Pfam" id="PF00563">
    <property type="entry name" value="EAL"/>
    <property type="match status" value="1"/>
</dbReference>
<protein>
    <recommendedName>
        <fullName evidence="6">EAL domain-containing protein</fullName>
    </recommendedName>
</protein>
<evidence type="ECO:0000259" key="2">
    <source>
        <dbReference type="PROSITE" id="PS50883"/>
    </source>
</evidence>
<evidence type="ECO:0008006" key="6">
    <source>
        <dbReference type="Google" id="ProtNLM"/>
    </source>
</evidence>
<feature type="domain" description="EAL" evidence="2">
    <location>
        <begin position="379"/>
        <end position="628"/>
    </location>
</feature>
<feature type="transmembrane region" description="Helical" evidence="1">
    <location>
        <begin position="133"/>
        <end position="150"/>
    </location>
</feature>
<dbReference type="InterPro" id="IPR001633">
    <property type="entry name" value="EAL_dom"/>
</dbReference>
<evidence type="ECO:0000313" key="4">
    <source>
        <dbReference type="EMBL" id="GAA0470524.1"/>
    </source>
</evidence>
<evidence type="ECO:0000259" key="3">
    <source>
        <dbReference type="PROSITE" id="PS50887"/>
    </source>
</evidence>
<dbReference type="CDD" id="cd01949">
    <property type="entry name" value="GGDEF"/>
    <property type="match status" value="1"/>
</dbReference>
<keyword evidence="1" id="KW-1133">Transmembrane helix</keyword>
<dbReference type="PROSITE" id="PS50883">
    <property type="entry name" value="EAL"/>
    <property type="match status" value="1"/>
</dbReference>
<accession>A0ABN1A8T5</accession>
<dbReference type="SMART" id="SM00267">
    <property type="entry name" value="GGDEF"/>
    <property type="match status" value="1"/>
</dbReference>
<dbReference type="PANTHER" id="PTHR44757">
    <property type="entry name" value="DIGUANYLATE CYCLASE DGCP"/>
    <property type="match status" value="1"/>
</dbReference>
<feature type="transmembrane region" description="Helical" evidence="1">
    <location>
        <begin position="156"/>
        <end position="177"/>
    </location>
</feature>
<reference evidence="4 5" key="1">
    <citation type="journal article" date="2019" name="Int. J. Syst. Evol. Microbiol.">
        <title>The Global Catalogue of Microorganisms (GCM) 10K type strain sequencing project: providing services to taxonomists for standard genome sequencing and annotation.</title>
        <authorList>
            <consortium name="The Broad Institute Genomics Platform"/>
            <consortium name="The Broad Institute Genome Sequencing Center for Infectious Disease"/>
            <person name="Wu L."/>
            <person name="Ma J."/>
        </authorList>
    </citation>
    <scope>NUCLEOTIDE SEQUENCE [LARGE SCALE GENOMIC DNA]</scope>
    <source>
        <strain evidence="4 5">JCM 14162</strain>
    </source>
</reference>
<dbReference type="InterPro" id="IPR000160">
    <property type="entry name" value="GGDEF_dom"/>
</dbReference>
<dbReference type="Gene3D" id="3.30.70.270">
    <property type="match status" value="1"/>
</dbReference>
<organism evidence="4 5">
    <name type="scientific">Parasphingorhabdus litoris</name>
    <dbReference type="NCBI Taxonomy" id="394733"/>
    <lineage>
        <taxon>Bacteria</taxon>
        <taxon>Pseudomonadati</taxon>
        <taxon>Pseudomonadota</taxon>
        <taxon>Alphaproteobacteria</taxon>
        <taxon>Sphingomonadales</taxon>
        <taxon>Sphingomonadaceae</taxon>
        <taxon>Parasphingorhabdus</taxon>
    </lineage>
</organism>
<gene>
    <name evidence="4" type="ORF">GCM10009096_09270</name>
</gene>
<dbReference type="SMART" id="SM00052">
    <property type="entry name" value="EAL"/>
    <property type="match status" value="1"/>
</dbReference>
<dbReference type="InterPro" id="IPR052155">
    <property type="entry name" value="Biofilm_reg_signaling"/>
</dbReference>
<dbReference type="NCBIfam" id="TIGR00254">
    <property type="entry name" value="GGDEF"/>
    <property type="match status" value="1"/>
</dbReference>
<dbReference type="CDD" id="cd01948">
    <property type="entry name" value="EAL"/>
    <property type="match status" value="1"/>
</dbReference>
<feature type="transmembrane region" description="Helical" evidence="1">
    <location>
        <begin position="30"/>
        <end position="49"/>
    </location>
</feature>
<keyword evidence="5" id="KW-1185">Reference proteome</keyword>
<dbReference type="Proteomes" id="UP001500713">
    <property type="component" value="Unassembled WGS sequence"/>
</dbReference>
<dbReference type="Pfam" id="PF00990">
    <property type="entry name" value="GGDEF"/>
    <property type="match status" value="1"/>
</dbReference>
<dbReference type="Gene3D" id="3.20.20.450">
    <property type="entry name" value="EAL domain"/>
    <property type="match status" value="1"/>
</dbReference>
<keyword evidence="1" id="KW-0812">Transmembrane</keyword>
<dbReference type="InterPro" id="IPR043128">
    <property type="entry name" value="Rev_trsase/Diguanyl_cyclase"/>
</dbReference>
<comment type="caution">
    <text evidence="4">The sequence shown here is derived from an EMBL/GenBank/DDBJ whole genome shotgun (WGS) entry which is preliminary data.</text>
</comment>
<dbReference type="EMBL" id="BAAAEM010000002">
    <property type="protein sequence ID" value="GAA0470524.1"/>
    <property type="molecule type" value="Genomic_DNA"/>
</dbReference>
<feature type="domain" description="GGDEF" evidence="3">
    <location>
        <begin position="238"/>
        <end position="370"/>
    </location>
</feature>
<evidence type="ECO:0000256" key="1">
    <source>
        <dbReference type="SAM" id="Phobius"/>
    </source>
</evidence>